<dbReference type="AlphaFoldDB" id="A0A4Q0NV88"/>
<evidence type="ECO:0000256" key="1">
    <source>
        <dbReference type="SAM" id="MobiDB-lite"/>
    </source>
</evidence>
<evidence type="ECO:0000313" key="4">
    <source>
        <dbReference type="Proteomes" id="UP000289821"/>
    </source>
</evidence>
<feature type="transmembrane region" description="Helical" evidence="2">
    <location>
        <begin position="89"/>
        <end position="109"/>
    </location>
</feature>
<evidence type="ECO:0000256" key="2">
    <source>
        <dbReference type="SAM" id="Phobius"/>
    </source>
</evidence>
<keyword evidence="2" id="KW-0812">Transmembrane</keyword>
<feature type="transmembrane region" description="Helical" evidence="2">
    <location>
        <begin position="121"/>
        <end position="138"/>
    </location>
</feature>
<dbReference type="Proteomes" id="UP000289821">
    <property type="component" value="Unassembled WGS sequence"/>
</dbReference>
<dbReference type="EMBL" id="QOVI01000003">
    <property type="protein sequence ID" value="RXG15176.1"/>
    <property type="molecule type" value="Genomic_DNA"/>
</dbReference>
<feature type="transmembrane region" description="Helical" evidence="2">
    <location>
        <begin position="12"/>
        <end position="34"/>
    </location>
</feature>
<dbReference type="RefSeq" id="WP_128763128.1">
    <property type="nucleotide sequence ID" value="NZ_QOVI01000003.1"/>
</dbReference>
<feature type="transmembrane region" description="Helical" evidence="2">
    <location>
        <begin position="64"/>
        <end position="84"/>
    </location>
</feature>
<gene>
    <name evidence="3" type="ORF">DSM04_10364</name>
</gene>
<evidence type="ECO:0000313" key="3">
    <source>
        <dbReference type="EMBL" id="RXG15176.1"/>
    </source>
</evidence>
<keyword evidence="2" id="KW-1133">Transmembrane helix</keyword>
<name>A0A4Q0NV88_9FLAO</name>
<keyword evidence="2" id="KW-0472">Membrane</keyword>
<feature type="region of interest" description="Disordered" evidence="1">
    <location>
        <begin position="162"/>
        <end position="187"/>
    </location>
</feature>
<protein>
    <submittedName>
        <fullName evidence="3">Uncharacterized protein</fullName>
    </submittedName>
</protein>
<comment type="caution">
    <text evidence="3">The sequence shown here is derived from an EMBL/GenBank/DDBJ whole genome shotgun (WGS) entry which is preliminary data.</text>
</comment>
<dbReference type="OrthoDB" id="1446731at2"/>
<sequence>MQQKKSKGVGSKSLLTGSLIAAFITASPYFFYLYEGFPRSKVWETSFLGISLKYESGNFDGVDVIAWIVFSKAVPLLLFFIWFLTCKHWWYHAILVPICMYSFQIVSTFNDDLAFTDSVDIYYMAPIIFIALIFLYTIRMKIFDRIHNIDLSELERVSLKGEIKDEDEPTSPYSSVDEDDDEPLFMG</sequence>
<organism evidence="3 4">
    <name type="scientific">Leeuwenhoekiella aestuarii</name>
    <dbReference type="NCBI Taxonomy" id="2249426"/>
    <lineage>
        <taxon>Bacteria</taxon>
        <taxon>Pseudomonadati</taxon>
        <taxon>Bacteroidota</taxon>
        <taxon>Flavobacteriia</taxon>
        <taxon>Flavobacteriales</taxon>
        <taxon>Flavobacteriaceae</taxon>
        <taxon>Leeuwenhoekiella</taxon>
    </lineage>
</organism>
<proteinExistence type="predicted"/>
<reference evidence="3 4" key="1">
    <citation type="submission" date="2018-07" db="EMBL/GenBank/DDBJ databases">
        <title>Leeuwenhoekiella genomics.</title>
        <authorList>
            <person name="Tahon G."/>
            <person name="Willems A."/>
        </authorList>
    </citation>
    <scope>NUCLEOTIDE SEQUENCE [LARGE SCALE GENOMIC DNA]</scope>
    <source>
        <strain evidence="3 4">R-50232</strain>
    </source>
</reference>
<feature type="compositionally biased region" description="Acidic residues" evidence="1">
    <location>
        <begin position="176"/>
        <end position="187"/>
    </location>
</feature>
<accession>A0A4Q0NV88</accession>
<keyword evidence="4" id="KW-1185">Reference proteome</keyword>